<sequence>MLEALELHEQGTYRHYADVDITAAPRLQYLNITSALQLTGISATQSIRQFVLKEMRDRWTSWASSVASPSGILQLLSTSPKLELVDMNVRVGWMRLDRPPRQITSPSLKEVSLHVTQKVHTPEVDIGFILDQLNLPALQILSIDLYSGTSGGMPFSSIQSLVGRSHASLTSLSLIGQCTGLVMLEDDLIDCILHLQDLKSFSLRCMPITNTFINALVPTHRSPGFDRIRVLCPLLDHLTFSASTFTEPRVINMILSRWKDTNHPLRSVHLLSCNLSPSDGAGLQSFGEGEVAKKMGLILEVDDRRA</sequence>
<protein>
    <recommendedName>
        <fullName evidence="3">F-box domain-containing protein</fullName>
    </recommendedName>
</protein>
<name>A0A4Y7PIV6_9AGAM</name>
<evidence type="ECO:0008006" key="3">
    <source>
        <dbReference type="Google" id="ProtNLM"/>
    </source>
</evidence>
<gene>
    <name evidence="1" type="ORF">BD410DRAFT_809799</name>
</gene>
<dbReference type="InterPro" id="IPR032675">
    <property type="entry name" value="LRR_dom_sf"/>
</dbReference>
<evidence type="ECO:0000313" key="1">
    <source>
        <dbReference type="EMBL" id="TDL14350.1"/>
    </source>
</evidence>
<evidence type="ECO:0000313" key="2">
    <source>
        <dbReference type="Proteomes" id="UP000294933"/>
    </source>
</evidence>
<dbReference type="SUPFAM" id="SSF52047">
    <property type="entry name" value="RNI-like"/>
    <property type="match status" value="1"/>
</dbReference>
<dbReference type="VEuPathDB" id="FungiDB:BD410DRAFT_809799"/>
<dbReference type="EMBL" id="ML170350">
    <property type="protein sequence ID" value="TDL14350.1"/>
    <property type="molecule type" value="Genomic_DNA"/>
</dbReference>
<reference evidence="1 2" key="1">
    <citation type="submission" date="2018-06" db="EMBL/GenBank/DDBJ databases">
        <title>A transcriptomic atlas of mushroom development highlights an independent origin of complex multicellularity.</title>
        <authorList>
            <consortium name="DOE Joint Genome Institute"/>
            <person name="Krizsan K."/>
            <person name="Almasi E."/>
            <person name="Merenyi Z."/>
            <person name="Sahu N."/>
            <person name="Viragh M."/>
            <person name="Koszo T."/>
            <person name="Mondo S."/>
            <person name="Kiss B."/>
            <person name="Balint B."/>
            <person name="Kues U."/>
            <person name="Barry K."/>
            <person name="Hegedus J.C."/>
            <person name="Henrissat B."/>
            <person name="Johnson J."/>
            <person name="Lipzen A."/>
            <person name="Ohm R."/>
            <person name="Nagy I."/>
            <person name="Pangilinan J."/>
            <person name="Yan J."/>
            <person name="Xiong Y."/>
            <person name="Grigoriev I.V."/>
            <person name="Hibbett D.S."/>
            <person name="Nagy L.G."/>
        </authorList>
    </citation>
    <scope>NUCLEOTIDE SEQUENCE [LARGE SCALE GENOMIC DNA]</scope>
    <source>
        <strain evidence="1 2">SZMC22713</strain>
    </source>
</reference>
<keyword evidence="2" id="KW-1185">Reference proteome</keyword>
<proteinExistence type="predicted"/>
<dbReference type="STRING" id="50990.A0A4Y7PIV6"/>
<accession>A0A4Y7PIV6</accession>
<organism evidence="1 2">
    <name type="scientific">Rickenella mellea</name>
    <dbReference type="NCBI Taxonomy" id="50990"/>
    <lineage>
        <taxon>Eukaryota</taxon>
        <taxon>Fungi</taxon>
        <taxon>Dikarya</taxon>
        <taxon>Basidiomycota</taxon>
        <taxon>Agaricomycotina</taxon>
        <taxon>Agaricomycetes</taxon>
        <taxon>Hymenochaetales</taxon>
        <taxon>Rickenellaceae</taxon>
        <taxon>Rickenella</taxon>
    </lineage>
</organism>
<dbReference type="Gene3D" id="3.80.10.10">
    <property type="entry name" value="Ribonuclease Inhibitor"/>
    <property type="match status" value="1"/>
</dbReference>
<dbReference type="Proteomes" id="UP000294933">
    <property type="component" value="Unassembled WGS sequence"/>
</dbReference>
<dbReference type="AlphaFoldDB" id="A0A4Y7PIV6"/>